<protein>
    <submittedName>
        <fullName evidence="3">Membrane-associated phospholipid phosphatase</fullName>
    </submittedName>
</protein>
<keyword evidence="1" id="KW-0472">Membrane</keyword>
<dbReference type="Pfam" id="PF01569">
    <property type="entry name" value="PAP2"/>
    <property type="match status" value="1"/>
</dbReference>
<evidence type="ECO:0000313" key="4">
    <source>
        <dbReference type="Proteomes" id="UP000582090"/>
    </source>
</evidence>
<organism evidence="3 4">
    <name type="scientific">Rhizobium metallidurans</name>
    <dbReference type="NCBI Taxonomy" id="1265931"/>
    <lineage>
        <taxon>Bacteria</taxon>
        <taxon>Pseudomonadati</taxon>
        <taxon>Pseudomonadota</taxon>
        <taxon>Alphaproteobacteria</taxon>
        <taxon>Hyphomicrobiales</taxon>
        <taxon>Rhizobiaceae</taxon>
        <taxon>Rhizobium/Agrobacterium group</taxon>
        <taxon>Rhizobium</taxon>
    </lineage>
</organism>
<comment type="caution">
    <text evidence="3">The sequence shown here is derived from an EMBL/GenBank/DDBJ whole genome shotgun (WGS) entry which is preliminary data.</text>
</comment>
<sequence length="254" mass="27883">MKTFSPIAMRETRYGATDIFKFLLVAWFVLLAIFNLFPGIDQGVSAYFFTSAACDAGASLLKVCGYFPYREEFGLQILRTIFLRLPYLAAFVLLWKLVECYGQFGATFDADRARDLKIAIGALIVGPIILVNFILKTYWGRPRPFSTIDFGGALDFVPAGSMAGKCLSNCSFVSGEAAGAGWLLCLVFIMPRASRRALFLPLAAISLLAPALRVAFGAHYLSDVVLGWLSSFVVFAGILALTDSPQREKKLKIE</sequence>
<proteinExistence type="predicted"/>
<dbReference type="Gene3D" id="1.20.144.10">
    <property type="entry name" value="Phosphatidic acid phosphatase type 2/haloperoxidase"/>
    <property type="match status" value="1"/>
</dbReference>
<keyword evidence="4" id="KW-1185">Reference proteome</keyword>
<feature type="transmembrane region" description="Helical" evidence="1">
    <location>
        <begin position="224"/>
        <end position="242"/>
    </location>
</feature>
<feature type="transmembrane region" description="Helical" evidence="1">
    <location>
        <begin position="198"/>
        <end position="218"/>
    </location>
</feature>
<evidence type="ECO:0000256" key="1">
    <source>
        <dbReference type="SAM" id="Phobius"/>
    </source>
</evidence>
<dbReference type="SUPFAM" id="SSF48317">
    <property type="entry name" value="Acid phosphatase/Vanadium-dependent haloperoxidase"/>
    <property type="match status" value="1"/>
</dbReference>
<feature type="transmembrane region" description="Helical" evidence="1">
    <location>
        <begin position="20"/>
        <end position="40"/>
    </location>
</feature>
<dbReference type="InterPro" id="IPR036938">
    <property type="entry name" value="PAP2/HPO_sf"/>
</dbReference>
<keyword evidence="1" id="KW-0812">Transmembrane</keyword>
<reference evidence="3 4" key="1">
    <citation type="submission" date="2020-08" db="EMBL/GenBank/DDBJ databases">
        <title>Genomic Encyclopedia of Type Strains, Phase IV (KMG-IV): sequencing the most valuable type-strain genomes for metagenomic binning, comparative biology and taxonomic classification.</title>
        <authorList>
            <person name="Goeker M."/>
        </authorList>
    </citation>
    <scope>NUCLEOTIDE SEQUENCE [LARGE SCALE GENOMIC DNA]</scope>
    <source>
        <strain evidence="3 4">DSM 26575</strain>
    </source>
</reference>
<evidence type="ECO:0000259" key="2">
    <source>
        <dbReference type="Pfam" id="PF01569"/>
    </source>
</evidence>
<dbReference type="Proteomes" id="UP000582090">
    <property type="component" value="Unassembled WGS sequence"/>
</dbReference>
<feature type="transmembrane region" description="Helical" evidence="1">
    <location>
        <begin position="81"/>
        <end position="98"/>
    </location>
</feature>
<evidence type="ECO:0000313" key="3">
    <source>
        <dbReference type="EMBL" id="MBB3963870.1"/>
    </source>
</evidence>
<dbReference type="AlphaFoldDB" id="A0A7W6CMQ4"/>
<name>A0A7W6CMQ4_9HYPH</name>
<feature type="transmembrane region" description="Helical" evidence="1">
    <location>
        <begin position="118"/>
        <end position="135"/>
    </location>
</feature>
<accession>A0A7W6CMQ4</accession>
<dbReference type="InterPro" id="IPR000326">
    <property type="entry name" value="PAP2/HPO"/>
</dbReference>
<dbReference type="EMBL" id="JACIDW010000003">
    <property type="protein sequence ID" value="MBB3963870.1"/>
    <property type="molecule type" value="Genomic_DNA"/>
</dbReference>
<keyword evidence="1" id="KW-1133">Transmembrane helix</keyword>
<gene>
    <name evidence="3" type="ORF">GGQ67_001509</name>
</gene>
<feature type="domain" description="Phosphatidic acid phosphatase type 2/haloperoxidase" evidence="2">
    <location>
        <begin position="122"/>
        <end position="240"/>
    </location>
</feature>